<sequence length="371" mass="41468">MAGRYIPPALRAKGEQQQLGKANDHRRDGPTTPLSLRGGYSRPLTTRSDALPDGDLCSTREIEHHFWPEREHESFGGRQKTLHDSAATPGSLSYVLLFKDANPRWQDDGIIFTKSSLELLPADLADKTEENGATDGTAAEVLKATSTLNGNDHENESANEAVGPEKPEANQDEKLGSTPHAEADKIQHPPRHQHQGQPIAVFNQLRRSQTDSSRTFQFAGYYRIVRLTFLQPHSAALVRMLEQKWSLKNPRTGQVRQRQRDASAWQESLKMRWAVVKFERDEEAMKSLGVLKIERLEDDEEEDEGVLGGRDVGGDGGQGRRKMSGREKKGVNELLRELRMGDEVDKENNNGGASAHEETEKLDNGAKEEVH</sequence>
<keyword evidence="3" id="KW-1185">Reference proteome</keyword>
<feature type="compositionally biased region" description="Basic and acidic residues" evidence="1">
    <location>
        <begin position="163"/>
        <end position="176"/>
    </location>
</feature>
<reference evidence="2 3" key="1">
    <citation type="submission" date="2015-01" db="EMBL/GenBank/DDBJ databases">
        <title>The Genome Sequence of Fonsecaea multimorphosa CBS 102226.</title>
        <authorList>
            <consortium name="The Broad Institute Genomics Platform"/>
            <person name="Cuomo C."/>
            <person name="de Hoog S."/>
            <person name="Gorbushina A."/>
            <person name="Stielow B."/>
            <person name="Teixiera M."/>
            <person name="Abouelleil A."/>
            <person name="Chapman S.B."/>
            <person name="Priest M."/>
            <person name="Young S.K."/>
            <person name="Wortman J."/>
            <person name="Nusbaum C."/>
            <person name="Birren B."/>
        </authorList>
    </citation>
    <scope>NUCLEOTIDE SEQUENCE [LARGE SCALE GENOMIC DNA]</scope>
    <source>
        <strain evidence="2 3">CBS 102226</strain>
    </source>
</reference>
<evidence type="ECO:0000313" key="3">
    <source>
        <dbReference type="Proteomes" id="UP000053411"/>
    </source>
</evidence>
<dbReference type="OrthoDB" id="2563155at2759"/>
<dbReference type="EMBL" id="KN848089">
    <property type="protein sequence ID" value="KIX94101.1"/>
    <property type="molecule type" value="Genomic_DNA"/>
</dbReference>
<organism evidence="2 3">
    <name type="scientific">Fonsecaea multimorphosa CBS 102226</name>
    <dbReference type="NCBI Taxonomy" id="1442371"/>
    <lineage>
        <taxon>Eukaryota</taxon>
        <taxon>Fungi</taxon>
        <taxon>Dikarya</taxon>
        <taxon>Ascomycota</taxon>
        <taxon>Pezizomycotina</taxon>
        <taxon>Eurotiomycetes</taxon>
        <taxon>Chaetothyriomycetidae</taxon>
        <taxon>Chaetothyriales</taxon>
        <taxon>Herpotrichiellaceae</taxon>
        <taxon>Fonsecaea</taxon>
    </lineage>
</organism>
<dbReference type="Proteomes" id="UP000053411">
    <property type="component" value="Unassembled WGS sequence"/>
</dbReference>
<gene>
    <name evidence="2" type="ORF">Z520_10127</name>
</gene>
<evidence type="ECO:0000256" key="1">
    <source>
        <dbReference type="SAM" id="MobiDB-lite"/>
    </source>
</evidence>
<dbReference type="VEuPathDB" id="FungiDB:Z520_10127"/>
<feature type="region of interest" description="Disordered" evidence="1">
    <location>
        <begin position="300"/>
        <end position="371"/>
    </location>
</feature>
<evidence type="ECO:0000313" key="2">
    <source>
        <dbReference type="EMBL" id="KIX94101.1"/>
    </source>
</evidence>
<proteinExistence type="predicted"/>
<feature type="compositionally biased region" description="Gly residues" evidence="1">
    <location>
        <begin position="306"/>
        <end position="317"/>
    </location>
</feature>
<feature type="region of interest" description="Disordered" evidence="1">
    <location>
        <begin position="147"/>
        <end position="176"/>
    </location>
</feature>
<name>A0A0D2IAC4_9EURO</name>
<dbReference type="GeneID" id="27715873"/>
<feature type="compositionally biased region" description="Basic and acidic residues" evidence="1">
    <location>
        <begin position="355"/>
        <end position="371"/>
    </location>
</feature>
<dbReference type="RefSeq" id="XP_016628224.1">
    <property type="nucleotide sequence ID" value="XM_016780621.1"/>
</dbReference>
<feature type="compositionally biased region" description="Basic and acidic residues" evidence="1">
    <location>
        <begin position="324"/>
        <end position="348"/>
    </location>
</feature>
<feature type="region of interest" description="Disordered" evidence="1">
    <location>
        <begin position="1"/>
        <end position="53"/>
    </location>
</feature>
<protein>
    <submittedName>
        <fullName evidence="2">Uncharacterized protein</fullName>
    </submittedName>
</protein>
<accession>A0A0D2IAC4</accession>
<dbReference type="AlphaFoldDB" id="A0A0D2IAC4"/>